<comment type="caution">
    <text evidence="1">The sequence shown here is derived from an EMBL/GenBank/DDBJ whole genome shotgun (WGS) entry which is preliminary data.</text>
</comment>
<protein>
    <submittedName>
        <fullName evidence="1">Uncharacterized protein</fullName>
    </submittedName>
</protein>
<dbReference type="InterPro" id="IPR036397">
    <property type="entry name" value="RNaseH_sf"/>
</dbReference>
<gene>
    <name evidence="1" type="ORF">AVEN_259575_1</name>
</gene>
<reference evidence="1 2" key="1">
    <citation type="journal article" date="2019" name="Sci. Rep.">
        <title>Orb-weaving spider Araneus ventricosus genome elucidates the spidroin gene catalogue.</title>
        <authorList>
            <person name="Kono N."/>
            <person name="Nakamura H."/>
            <person name="Ohtoshi R."/>
            <person name="Moran D.A.P."/>
            <person name="Shinohara A."/>
            <person name="Yoshida Y."/>
            <person name="Fujiwara M."/>
            <person name="Mori M."/>
            <person name="Tomita M."/>
            <person name="Arakawa K."/>
        </authorList>
    </citation>
    <scope>NUCLEOTIDE SEQUENCE [LARGE SCALE GENOMIC DNA]</scope>
</reference>
<keyword evidence="2" id="KW-1185">Reference proteome</keyword>
<evidence type="ECO:0000313" key="1">
    <source>
        <dbReference type="EMBL" id="GBM30710.1"/>
    </source>
</evidence>
<dbReference type="EMBL" id="BGPR01000667">
    <property type="protein sequence ID" value="GBM30710.1"/>
    <property type="molecule type" value="Genomic_DNA"/>
</dbReference>
<dbReference type="GO" id="GO:0003676">
    <property type="term" value="F:nucleic acid binding"/>
    <property type="evidence" value="ECO:0007669"/>
    <property type="project" value="InterPro"/>
</dbReference>
<dbReference type="Gene3D" id="3.30.420.10">
    <property type="entry name" value="Ribonuclease H-like superfamily/Ribonuclease H"/>
    <property type="match status" value="1"/>
</dbReference>
<organism evidence="1 2">
    <name type="scientific">Araneus ventricosus</name>
    <name type="common">Orbweaver spider</name>
    <name type="synonym">Epeira ventricosa</name>
    <dbReference type="NCBI Taxonomy" id="182803"/>
    <lineage>
        <taxon>Eukaryota</taxon>
        <taxon>Metazoa</taxon>
        <taxon>Ecdysozoa</taxon>
        <taxon>Arthropoda</taxon>
        <taxon>Chelicerata</taxon>
        <taxon>Arachnida</taxon>
        <taxon>Araneae</taxon>
        <taxon>Araneomorphae</taxon>
        <taxon>Entelegynae</taxon>
        <taxon>Araneoidea</taxon>
        <taxon>Araneidae</taxon>
        <taxon>Araneus</taxon>
    </lineage>
</organism>
<proteinExistence type="predicted"/>
<accession>A0A4Y2ENC1</accession>
<sequence length="102" mass="11791">MAGGLSQVFFTDKSGFCSELDNRRISIWRERSMRSNLNFVLDRSQNQGPEWIAWAGLAMFLSMDDKARCQGAHVVEDYLFEQGIEYLEWPTCLPGLNRIKQL</sequence>
<name>A0A4Y2ENC1_ARAVE</name>
<dbReference type="AlphaFoldDB" id="A0A4Y2ENC1"/>
<evidence type="ECO:0000313" key="2">
    <source>
        <dbReference type="Proteomes" id="UP000499080"/>
    </source>
</evidence>
<dbReference type="Proteomes" id="UP000499080">
    <property type="component" value="Unassembled WGS sequence"/>
</dbReference>